<evidence type="ECO:0000256" key="16">
    <source>
        <dbReference type="RuleBase" id="RU000354"/>
    </source>
</evidence>
<dbReference type="PRINTS" id="PR01423">
    <property type="entry name" value="TGFBETA"/>
</dbReference>
<evidence type="ECO:0000256" key="4">
    <source>
        <dbReference type="ARBA" id="ARBA00013681"/>
    </source>
</evidence>
<evidence type="ECO:0000256" key="12">
    <source>
        <dbReference type="ARBA" id="ARBA00023246"/>
    </source>
</evidence>
<dbReference type="InterPro" id="IPR029034">
    <property type="entry name" value="Cystine-knot_cytokine"/>
</dbReference>
<evidence type="ECO:0000256" key="18">
    <source>
        <dbReference type="SAM" id="Phobius"/>
    </source>
</evidence>
<dbReference type="GO" id="GO:0007179">
    <property type="term" value="P:transforming growth factor beta receptor signaling pathway"/>
    <property type="evidence" value="ECO:0007669"/>
    <property type="project" value="TreeGrafter"/>
</dbReference>
<proteinExistence type="inferred from homology"/>
<feature type="domain" description="TGF-beta family profile" evidence="19">
    <location>
        <begin position="337"/>
        <end position="452"/>
    </location>
</feature>
<dbReference type="PRINTS" id="PR01426">
    <property type="entry name" value="TGFBETA3"/>
</dbReference>
<comment type="function">
    <text evidence="1">Transforming growth factor beta-3 proprotein: Precursor of the Latency-associated peptide (LAP) and Transforming growth factor beta-3 (TGF-beta-3) chains, which constitute the regulatory and active subunit of TGF-beta-3, respectively.</text>
</comment>
<evidence type="ECO:0000256" key="8">
    <source>
        <dbReference type="ARBA" id="ARBA00022729"/>
    </source>
</evidence>
<protein>
    <recommendedName>
        <fullName evidence="4">Transforming growth factor beta-3 proprotein</fullName>
    </recommendedName>
</protein>
<evidence type="ECO:0000256" key="13">
    <source>
        <dbReference type="ARBA" id="ARBA00045988"/>
    </source>
</evidence>
<evidence type="ECO:0000256" key="3">
    <source>
        <dbReference type="ARBA" id="ARBA00006656"/>
    </source>
</evidence>
<evidence type="ECO:0000256" key="14">
    <source>
        <dbReference type="ARBA" id="ARBA00046153"/>
    </source>
</evidence>
<keyword evidence="18" id="KW-0472">Membrane</keyword>
<dbReference type="GO" id="GO:0051781">
    <property type="term" value="P:positive regulation of cell division"/>
    <property type="evidence" value="ECO:0007669"/>
    <property type="project" value="UniProtKB-KW"/>
</dbReference>
<feature type="transmembrane region" description="Helical" evidence="18">
    <location>
        <begin position="50"/>
        <end position="68"/>
    </location>
</feature>
<dbReference type="PROSITE" id="PS51362">
    <property type="entry name" value="TGF_BETA_2"/>
    <property type="match status" value="1"/>
</dbReference>
<dbReference type="InterPro" id="IPR015618">
    <property type="entry name" value="TGFB3"/>
</dbReference>
<keyword evidence="21" id="KW-1185">Reference proteome</keyword>
<comment type="function">
    <text evidence="13">Required to maintain the Transforming growth factor beta-3 (TGF-beta-3) chain in a latent state during storage in extracellular matrix. Associates non-covalently with TGF-beta-3 and regulates its activation via interaction with 'milieu molecules', such as LTBP1 and LRRC32/GARP, that control activation of TGF-beta-3. Interaction with integrins results in distortion of the Latency-associated peptide chain and subsequent release of the active TGF-beta-3.</text>
</comment>
<evidence type="ECO:0000256" key="17">
    <source>
        <dbReference type="SAM" id="MobiDB-lite"/>
    </source>
</evidence>
<dbReference type="FunFam" id="2.60.120.970:FF:000006">
    <property type="entry name" value="Transforming growth factor beta"/>
    <property type="match status" value="1"/>
</dbReference>
<evidence type="ECO:0000256" key="9">
    <source>
        <dbReference type="ARBA" id="ARBA00023030"/>
    </source>
</evidence>
<accession>A0A212CTX2</accession>
<dbReference type="Gene3D" id="2.60.120.970">
    <property type="match status" value="1"/>
</dbReference>
<keyword evidence="18" id="KW-1133">Transmembrane helix</keyword>
<keyword evidence="6" id="KW-0272">Extracellular matrix</keyword>
<evidence type="ECO:0000256" key="15">
    <source>
        <dbReference type="ARBA" id="ARBA00066147"/>
    </source>
</evidence>
<dbReference type="InterPro" id="IPR015615">
    <property type="entry name" value="TGF-beta-rel"/>
</dbReference>
<comment type="subcellular location">
    <subcellularLocation>
        <location evidence="2">Secreted</location>
        <location evidence="2">Extracellular space</location>
        <location evidence="2">Extracellular matrix</location>
    </subcellularLocation>
</comment>
<keyword evidence="10" id="KW-1015">Disulfide bond</keyword>
<dbReference type="EMBL" id="MKHE01000012">
    <property type="protein sequence ID" value="OWK09456.1"/>
    <property type="molecule type" value="Genomic_DNA"/>
</dbReference>
<evidence type="ECO:0000256" key="11">
    <source>
        <dbReference type="ARBA" id="ARBA00023180"/>
    </source>
</evidence>
<comment type="similarity">
    <text evidence="3 16">Belongs to the TGF-beta family.</text>
</comment>
<evidence type="ECO:0000256" key="6">
    <source>
        <dbReference type="ARBA" id="ARBA00022530"/>
    </source>
</evidence>
<dbReference type="AlphaFoldDB" id="A0A212CTX2"/>
<dbReference type="Pfam" id="PF00688">
    <property type="entry name" value="TGFb_propeptide"/>
    <property type="match status" value="1"/>
</dbReference>
<keyword evidence="9 16" id="KW-0339">Growth factor</keyword>
<feature type="region of interest" description="Disordered" evidence="17">
    <location>
        <begin position="465"/>
        <end position="486"/>
    </location>
</feature>
<dbReference type="InterPro" id="IPR016319">
    <property type="entry name" value="TGF-beta"/>
</dbReference>
<dbReference type="Gene3D" id="2.10.90.10">
    <property type="entry name" value="Cystine-knot cytokines"/>
    <property type="match status" value="1"/>
</dbReference>
<dbReference type="Proteomes" id="UP000242450">
    <property type="component" value="Chromosome 12"/>
</dbReference>
<keyword evidence="18" id="KW-0812">Transmembrane</keyword>
<keyword evidence="5" id="KW-0964">Secreted</keyword>
<dbReference type="GO" id="GO:0009887">
    <property type="term" value="P:animal organ morphogenesis"/>
    <property type="evidence" value="ECO:0007669"/>
    <property type="project" value="UniProtKB-ARBA"/>
</dbReference>
<name>A0A212CTX2_CEREH</name>
<feature type="transmembrane region" description="Helical" evidence="18">
    <location>
        <begin position="15"/>
        <end position="38"/>
    </location>
</feature>
<dbReference type="GO" id="GO:0008083">
    <property type="term" value="F:growth factor activity"/>
    <property type="evidence" value="ECO:0007669"/>
    <property type="project" value="UniProtKB-KW"/>
</dbReference>
<keyword evidence="7" id="KW-0165">Cleavage on pair of basic residues</keyword>
<organism evidence="20 21">
    <name type="scientific">Cervus elaphus hippelaphus</name>
    <name type="common">European red deer</name>
    <dbReference type="NCBI Taxonomy" id="46360"/>
    <lineage>
        <taxon>Eukaryota</taxon>
        <taxon>Metazoa</taxon>
        <taxon>Chordata</taxon>
        <taxon>Craniata</taxon>
        <taxon>Vertebrata</taxon>
        <taxon>Euteleostomi</taxon>
        <taxon>Mammalia</taxon>
        <taxon>Eutheria</taxon>
        <taxon>Laurasiatheria</taxon>
        <taxon>Artiodactyla</taxon>
        <taxon>Ruminantia</taxon>
        <taxon>Pecora</taxon>
        <taxon>Cervidae</taxon>
        <taxon>Cervinae</taxon>
        <taxon>Cervus</taxon>
    </lineage>
</organism>
<dbReference type="InterPro" id="IPR017948">
    <property type="entry name" value="TGFb_CS"/>
</dbReference>
<dbReference type="PROSITE" id="PS00250">
    <property type="entry name" value="TGF_BETA_1"/>
    <property type="match status" value="1"/>
</dbReference>
<evidence type="ECO:0000256" key="5">
    <source>
        <dbReference type="ARBA" id="ARBA00022525"/>
    </source>
</evidence>
<evidence type="ECO:0000256" key="10">
    <source>
        <dbReference type="ARBA" id="ARBA00023157"/>
    </source>
</evidence>
<evidence type="ECO:0000256" key="2">
    <source>
        <dbReference type="ARBA" id="ARBA00004498"/>
    </source>
</evidence>
<dbReference type="GO" id="GO:0005125">
    <property type="term" value="F:cytokine activity"/>
    <property type="evidence" value="ECO:0007669"/>
    <property type="project" value="TreeGrafter"/>
</dbReference>
<dbReference type="GO" id="GO:0005160">
    <property type="term" value="F:transforming growth factor beta receptor binding"/>
    <property type="evidence" value="ECO:0007669"/>
    <property type="project" value="InterPro"/>
</dbReference>
<dbReference type="InterPro" id="IPR001111">
    <property type="entry name" value="TGF-b_propeptide"/>
</dbReference>
<comment type="caution">
    <text evidence="20">The sequence shown here is derived from an EMBL/GenBank/DDBJ whole genome shotgun (WGS) entry which is preliminary data.</text>
</comment>
<keyword evidence="12" id="KW-0497">Mitogen</keyword>
<evidence type="ECO:0000259" key="19">
    <source>
        <dbReference type="PROSITE" id="PS51362"/>
    </source>
</evidence>
<evidence type="ECO:0000256" key="1">
    <source>
        <dbReference type="ARBA" id="ARBA00003972"/>
    </source>
</evidence>
<dbReference type="GO" id="GO:0005615">
    <property type="term" value="C:extracellular space"/>
    <property type="evidence" value="ECO:0007669"/>
    <property type="project" value="InterPro"/>
</dbReference>
<dbReference type="FunFam" id="2.10.90.10:FF:000004">
    <property type="entry name" value="Transforming growth factor beta"/>
    <property type="match status" value="1"/>
</dbReference>
<dbReference type="SUPFAM" id="SSF57501">
    <property type="entry name" value="Cystine-knot cytokines"/>
    <property type="match status" value="1"/>
</dbReference>
<evidence type="ECO:0000313" key="21">
    <source>
        <dbReference type="Proteomes" id="UP000242450"/>
    </source>
</evidence>
<dbReference type="PANTHER" id="PTHR11848:SF34">
    <property type="entry name" value="TRANSFORMING GROWTH FACTOR BETA-3 PROPROTEIN"/>
    <property type="match status" value="1"/>
</dbReference>
<dbReference type="PANTHER" id="PTHR11848">
    <property type="entry name" value="TGF-BETA FAMILY"/>
    <property type="match status" value="1"/>
</dbReference>
<comment type="function">
    <text evidence="14">Transforming growth factor beta-3: Multifunctional protein that regulates embryogenesis and cell differentiation and is required in various processes such as secondary palate development. Activation into mature form follows different steps: following cleavage of the proprotein in the Golgi apparatus, Latency-associated peptide (LAP) and Transforming growth factor beta-3 (TGF-beta-3) chains remain non-covalently linked rendering TGF-beta-3 inactive during storage in extracellular matrix. At the same time, LAP chain interacts with 'milieu molecules', such as LTBP1 and LRRC32/GARP that control activation of TGF-beta-3 and maintain it in a latent state during storage in extracellular milieus. TGF-beta-3 is released from LAP by integrins: integrin-binding results in distortion of the LAP chain and subsequent release of the active TGF-beta-3. Once activated following release of LAP, TGF-beta-3 acts by binding to TGF-beta receptors (TGFBR1 and TGFBR2), which transduce signal.</text>
</comment>
<dbReference type="Pfam" id="PF00019">
    <property type="entry name" value="TGF_beta"/>
    <property type="match status" value="1"/>
</dbReference>
<dbReference type="GO" id="GO:0008285">
    <property type="term" value="P:negative regulation of cell population proliferation"/>
    <property type="evidence" value="ECO:0007669"/>
    <property type="project" value="UniProtKB-ARBA"/>
</dbReference>
<reference evidence="20 21" key="1">
    <citation type="journal article" date="2018" name="Mol. Genet. Genomics">
        <title>The red deer Cervus elaphus genome CerEla1.0: sequencing, annotating, genes, and chromosomes.</title>
        <authorList>
            <person name="Bana N.A."/>
            <person name="Nyiri A."/>
            <person name="Nagy J."/>
            <person name="Frank K."/>
            <person name="Nagy T."/>
            <person name="Steger V."/>
            <person name="Schiller M."/>
            <person name="Lakatos P."/>
            <person name="Sugar L."/>
            <person name="Horn P."/>
            <person name="Barta E."/>
            <person name="Orosz L."/>
        </authorList>
    </citation>
    <scope>NUCLEOTIDE SEQUENCE [LARGE SCALE GENOMIC DNA]</scope>
    <source>
        <strain evidence="20">Hungarian</strain>
    </source>
</reference>
<keyword evidence="8" id="KW-0732">Signal</keyword>
<sequence>MHLLAKPQSSGSREAAWFASLLLHDCRGLLLPGLAAFLPGPRLKMHLQRALVVLALLNFATVSLSMSTCTTLDFNHIKRKRVEAIRGQILSKLRLTSPPDPSGLASIPIQVLDLYNSTRELLEEVHGERGDVCTQANTESEYYAKEIYKFDMIQGLEEHNDLTVCPKGITSKIFRFNVSSVEKNETNLFRAEFRVFRMPNPASKRSEQRIELFQILQPGEHIAKQRYIDGKNLPTRGTGEWLSFDVTDTVREWLLRRESNLGLEISIHCPCHTFQPNGDILENIQELMEIKFKGVDSDDDPGRGDLGRLKKKKEHIPHLILMMIPPNRLDSPGHSQRKKRALDTNYCFRNLEENCCVRPLYIDFRQDLGWKWVHEPKGYYANFCSGPCPYLRSSDTTHSTVLGLYNTLNPEASASPCCVPQDLEPLTILYYVGRTPKVEQLSNMVLRPDHHRERGGITTACLPAPRETQQRRTSPRGLGPATSGSRQMMAETGVPLLEHFFFLLALRITVVKQVWVWLGEGRFLQETWIFRVRGGGDGGRGVVESTHCRVHGIRDTLRGKVGQRTAWTGPDWKTLGAEDKSVSFANCPLDVNQYRGSFREKIQVTQVPGVINYIGPNGCTELRGRGWELTLSGLLLGFLLSPSSLIVRAHMTGVWVSAALGHHGFPLLTPTPPPRDPVFIWCSWKQVLQRERHAGKSHTCHTMTWPQTHRLRYKDKYKYYSQNLCINFWGILDRFIFWKIVSKQ</sequence>
<dbReference type="SMART" id="SM00204">
    <property type="entry name" value="TGFB"/>
    <property type="match status" value="1"/>
</dbReference>
<dbReference type="InterPro" id="IPR001839">
    <property type="entry name" value="TGF-b_C"/>
</dbReference>
<gene>
    <name evidence="20" type="ORF">Celaphus_00005966</name>
</gene>
<dbReference type="CDD" id="cd19386">
    <property type="entry name" value="TGF_beta_TGFB3"/>
    <property type="match status" value="1"/>
</dbReference>
<dbReference type="GO" id="GO:0048731">
    <property type="term" value="P:system development"/>
    <property type="evidence" value="ECO:0007669"/>
    <property type="project" value="UniProtKB-ARBA"/>
</dbReference>
<evidence type="ECO:0000313" key="20">
    <source>
        <dbReference type="EMBL" id="OWK09456.1"/>
    </source>
</evidence>
<dbReference type="OrthoDB" id="6092228at2759"/>
<keyword evidence="11" id="KW-0325">Glycoprotein</keyword>
<evidence type="ECO:0000256" key="7">
    <source>
        <dbReference type="ARBA" id="ARBA00022685"/>
    </source>
</evidence>
<comment type="subunit">
    <text evidence="15">Interacts with ASPN. Latency-associated peptide: Homodimer; disulfide-linked. Latency-associated peptide: Interacts with Transforming growth factor beta-3 (TGF-beta-3) chain; interaction is non-covalent and maintains (TGF-beta-3) in a latent state. Latency-associated peptide: Interacts with LRRC32/GARP; leading to regulate activation of TGF-beta-3 and promote epithelial fusion during palate development. Latency-associated peptide: Interacts (via cell attachment site) with integrins, leading to release of the active TGF-beta-3. Transforming growth factor beta-3: Homodimer; disulfide-linked. Transforming growth factor beta-3: Interacts with TGF-beta receptors (TGFBR1 and TGFBR2), leading to signal transduction.</text>
</comment>